<reference evidence="1" key="1">
    <citation type="submission" date="2024-10" db="EMBL/GenBank/DDBJ databases">
        <authorList>
            <person name="Ryan C."/>
        </authorList>
    </citation>
    <scope>NUCLEOTIDE SEQUENCE [LARGE SCALE GENOMIC DNA]</scope>
</reference>
<organism evidence="1 2">
    <name type="scientific">Urochloa decumbens</name>
    <dbReference type="NCBI Taxonomy" id="240449"/>
    <lineage>
        <taxon>Eukaryota</taxon>
        <taxon>Viridiplantae</taxon>
        <taxon>Streptophyta</taxon>
        <taxon>Embryophyta</taxon>
        <taxon>Tracheophyta</taxon>
        <taxon>Spermatophyta</taxon>
        <taxon>Magnoliopsida</taxon>
        <taxon>Liliopsida</taxon>
        <taxon>Poales</taxon>
        <taxon>Poaceae</taxon>
        <taxon>PACMAD clade</taxon>
        <taxon>Panicoideae</taxon>
        <taxon>Panicodae</taxon>
        <taxon>Paniceae</taxon>
        <taxon>Melinidinae</taxon>
        <taxon>Urochloa</taxon>
    </lineage>
</organism>
<protein>
    <submittedName>
        <fullName evidence="1">Uncharacterized protein</fullName>
    </submittedName>
</protein>
<dbReference type="Proteomes" id="UP001497457">
    <property type="component" value="Chromosome 28b"/>
</dbReference>
<keyword evidence="2" id="KW-1185">Reference proteome</keyword>
<dbReference type="EMBL" id="OZ075138">
    <property type="protein sequence ID" value="CAL5011490.1"/>
    <property type="molecule type" value="Genomic_DNA"/>
</dbReference>
<proteinExistence type="predicted"/>
<name>A0ABC9C153_9POAL</name>
<accession>A0ABC9C153</accession>
<evidence type="ECO:0000313" key="2">
    <source>
        <dbReference type="Proteomes" id="UP001497457"/>
    </source>
</evidence>
<evidence type="ECO:0000313" key="1">
    <source>
        <dbReference type="EMBL" id="CAL5011490.1"/>
    </source>
</evidence>
<sequence>MEEWKALAETAPGTCTTVALEIGGVLDTVDCAHTMLGAVAGTLRTLPPAAAADVPADAFPYALLEGAHRELARLEALHAGAGYVCELYAQRALADREASAPYMSWRGHLYDAVVGAGDAKESLRYAASEARAAEAALRVSRSFPGGSQCWASWRAAARRLALDAAENAALAIGALRRTRDAVVLESVEAPRILNP</sequence>
<gene>
    <name evidence="1" type="ORF">URODEC1_LOCUS70471</name>
</gene>
<dbReference type="AlphaFoldDB" id="A0ABC9C153"/>